<dbReference type="InterPro" id="IPR049577">
    <property type="entry name" value="GMPP_N"/>
</dbReference>
<dbReference type="InterPro" id="IPR054566">
    <property type="entry name" value="ManC/GMP-like_b-helix"/>
</dbReference>
<dbReference type="SUPFAM" id="SSF51182">
    <property type="entry name" value="RmlC-like cupins"/>
    <property type="match status" value="1"/>
</dbReference>
<dbReference type="EC" id="2.7.7.13" evidence="3"/>
<evidence type="ECO:0000259" key="11">
    <source>
        <dbReference type="Pfam" id="PF01050"/>
    </source>
</evidence>
<dbReference type="GO" id="GO:0000271">
    <property type="term" value="P:polysaccharide biosynthetic process"/>
    <property type="evidence" value="ECO:0007669"/>
    <property type="project" value="InterPro"/>
</dbReference>
<evidence type="ECO:0000256" key="4">
    <source>
        <dbReference type="ARBA" id="ARBA00022679"/>
    </source>
</evidence>
<dbReference type="AlphaFoldDB" id="A0A1J1DKL3"/>
<sequence>MLKMKILPVIMAGGSGTRLWPLSRYQYPKQFLSLFNEHSLLQATVLRLNTLECLKPLIISNDEHRFIVAEQLRTSGINSFDVILEPVGRNTAPAIALAALHAQKGGQDPVMLVLAADHVIQNEDEFCKSILIAQEQAAKGNMVTFGVVPSRAETGYGYIRKGERVTESVYKVDAFVEKPDLSTAMFYLSDGHYLWNSGMFMFKASVYLTELQKFCPEIIELCQIALAKGSSDLDFIRLEKKAFSQCPDVSIDYAVMEKTSHSVVVPMDAQWSDIGSWNSLWDISSKDKNGNVTHGDVIYHNSNNNFVYADNALVATIGADNLVIVQTKDAVLIAKQDQVQNIKQVVDVLKREKRTEHLSHREEYRPWGRFDLIDHGSRYQVKRITVKPGERLSTQKHYHRAEHWVVVSGTAKVTRGEEVYLISENESTYIPLGVIHSLENPGKIPLEVIEIQSGVYLGGDDIIRLNDKYGRIKGE</sequence>
<dbReference type="CDD" id="cd02509">
    <property type="entry name" value="GDP-M1P_Guanylyltransferase"/>
    <property type="match status" value="1"/>
</dbReference>
<dbReference type="InterPro" id="IPR029044">
    <property type="entry name" value="Nucleotide-diphossugar_trans"/>
</dbReference>
<comment type="catalytic activity">
    <reaction evidence="8">
        <text>alpha-D-mannose 1-phosphate + GTP + H(+) = GDP-alpha-D-mannose + diphosphate</text>
        <dbReference type="Rhea" id="RHEA:15229"/>
        <dbReference type="ChEBI" id="CHEBI:15378"/>
        <dbReference type="ChEBI" id="CHEBI:33019"/>
        <dbReference type="ChEBI" id="CHEBI:37565"/>
        <dbReference type="ChEBI" id="CHEBI:57527"/>
        <dbReference type="ChEBI" id="CHEBI:58409"/>
        <dbReference type="EC" id="2.7.7.13"/>
    </reaction>
</comment>
<dbReference type="InterPro" id="IPR005835">
    <property type="entry name" value="NTP_transferase_dom"/>
</dbReference>
<name>A0A1J1DKL3_ECOLX</name>
<dbReference type="InterPro" id="IPR011051">
    <property type="entry name" value="RmlC_Cupin_sf"/>
</dbReference>
<dbReference type="Gene3D" id="3.90.550.10">
    <property type="entry name" value="Spore Coat Polysaccharide Biosynthesis Protein SpsA, Chain A"/>
    <property type="match status" value="1"/>
</dbReference>
<dbReference type="FunFam" id="3.90.550.10:FF:000046">
    <property type="entry name" value="Mannose-1-phosphate guanylyltransferase (GDP)"/>
    <property type="match status" value="1"/>
</dbReference>
<dbReference type="InterPro" id="IPR014710">
    <property type="entry name" value="RmlC-like_jellyroll"/>
</dbReference>
<feature type="domain" description="Mannose-6-phosphate isomerase type II C-terminal" evidence="11">
    <location>
        <begin position="353"/>
        <end position="467"/>
    </location>
</feature>
<dbReference type="Pfam" id="PF00483">
    <property type="entry name" value="NTP_transferase"/>
    <property type="match status" value="1"/>
</dbReference>
<evidence type="ECO:0000256" key="6">
    <source>
        <dbReference type="ARBA" id="ARBA00022741"/>
    </source>
</evidence>
<keyword evidence="5 13" id="KW-0548">Nucleotidyltransferase</keyword>
<protein>
    <recommendedName>
        <fullName evidence="3">mannose-1-phosphate guanylyltransferase</fullName>
        <ecNumber evidence="3">2.7.7.13</ecNumber>
    </recommendedName>
</protein>
<dbReference type="SUPFAM" id="SSF53448">
    <property type="entry name" value="Nucleotide-diphospho-sugar transferases"/>
    <property type="match status" value="1"/>
</dbReference>
<dbReference type="GO" id="GO:0005525">
    <property type="term" value="F:GTP binding"/>
    <property type="evidence" value="ECO:0007669"/>
    <property type="project" value="UniProtKB-KW"/>
</dbReference>
<feature type="domain" description="MannoseP isomerase/GMP-like beta-helix" evidence="12">
    <location>
        <begin position="296"/>
        <end position="349"/>
    </location>
</feature>
<dbReference type="FunFam" id="2.60.120.10:FF:000032">
    <property type="entry name" value="Mannose-1-phosphate guanylyltransferase/mannose-6-phosphate isomerase"/>
    <property type="match status" value="1"/>
</dbReference>
<dbReference type="PANTHER" id="PTHR46390">
    <property type="entry name" value="MANNOSE-1-PHOSPHATE GUANYLYLTRANSFERASE"/>
    <property type="match status" value="1"/>
</dbReference>
<dbReference type="Pfam" id="PF01050">
    <property type="entry name" value="MannoseP_isomer"/>
    <property type="match status" value="1"/>
</dbReference>
<keyword evidence="4 13" id="KW-0808">Transferase</keyword>
<dbReference type="EMBL" id="LC177554">
    <property type="protein sequence ID" value="BAV90551.1"/>
    <property type="molecule type" value="Genomic_DNA"/>
</dbReference>
<evidence type="ECO:0000256" key="7">
    <source>
        <dbReference type="ARBA" id="ARBA00023134"/>
    </source>
</evidence>
<dbReference type="UniPathway" id="UPA00126">
    <property type="reaction ID" value="UER00930"/>
</dbReference>
<comment type="similarity">
    <text evidence="2 9">Belongs to the mannose-6-phosphate isomerase type 2 family.</text>
</comment>
<dbReference type="CDD" id="cd02213">
    <property type="entry name" value="cupin_PMI_typeII_C"/>
    <property type="match status" value="1"/>
</dbReference>
<dbReference type="NCBIfam" id="TIGR01479">
    <property type="entry name" value="GMP_PMI"/>
    <property type="match status" value="1"/>
</dbReference>
<evidence type="ECO:0000313" key="13">
    <source>
        <dbReference type="EMBL" id="BAV90551.1"/>
    </source>
</evidence>
<dbReference type="PANTHER" id="PTHR46390:SF1">
    <property type="entry name" value="MANNOSE-1-PHOSPHATE GUANYLYLTRANSFERASE"/>
    <property type="match status" value="1"/>
</dbReference>
<dbReference type="Gene3D" id="2.60.120.10">
    <property type="entry name" value="Jelly Rolls"/>
    <property type="match status" value="1"/>
</dbReference>
<evidence type="ECO:0000256" key="3">
    <source>
        <dbReference type="ARBA" id="ARBA00012387"/>
    </source>
</evidence>
<keyword evidence="7" id="KW-0342">GTP-binding</keyword>
<evidence type="ECO:0000256" key="5">
    <source>
        <dbReference type="ARBA" id="ARBA00022695"/>
    </source>
</evidence>
<organism evidence="13">
    <name type="scientific">Escherichia coli</name>
    <dbReference type="NCBI Taxonomy" id="562"/>
    <lineage>
        <taxon>Bacteria</taxon>
        <taxon>Pseudomonadati</taxon>
        <taxon>Pseudomonadota</taxon>
        <taxon>Gammaproteobacteria</taxon>
        <taxon>Enterobacterales</taxon>
        <taxon>Enterobacteriaceae</taxon>
        <taxon>Escherichia</taxon>
    </lineage>
</organism>
<evidence type="ECO:0000259" key="10">
    <source>
        <dbReference type="Pfam" id="PF00483"/>
    </source>
</evidence>
<dbReference type="GO" id="GO:0004475">
    <property type="term" value="F:mannose-1-phosphate guanylyltransferase (GTP) activity"/>
    <property type="evidence" value="ECO:0007669"/>
    <property type="project" value="UniProtKB-EC"/>
</dbReference>
<dbReference type="Pfam" id="PF22640">
    <property type="entry name" value="ManC_GMP_beta-helix"/>
    <property type="match status" value="1"/>
</dbReference>
<gene>
    <name evidence="13" type="primary">manC</name>
</gene>
<evidence type="ECO:0000256" key="9">
    <source>
        <dbReference type="RuleBase" id="RU004190"/>
    </source>
</evidence>
<comment type="pathway">
    <text evidence="1">Nucleotide-sugar biosynthesis; GDP-alpha-D-mannose biosynthesis; GDP-alpha-D-mannose from alpha-D-mannose 1-phosphate (GTP route): step 1/1.</text>
</comment>
<reference evidence="13" key="1">
    <citation type="journal article" date="2017" name="Microb. Genom.">
        <title>An untypeable enterotoxigenic Escherichia coli represents one of the dominant types causing human disease.</title>
        <authorList>
            <person name="Iguchi A."/>
            <person name="von Mentzer A."/>
            <person name="Kikuchi T."/>
            <person name="Thomson N.R."/>
        </authorList>
    </citation>
    <scope>NUCLEOTIDE SEQUENCE</scope>
    <source>
        <strain evidence="13">E1647</strain>
    </source>
</reference>
<keyword evidence="6" id="KW-0547">Nucleotide-binding</keyword>
<evidence type="ECO:0000259" key="12">
    <source>
        <dbReference type="Pfam" id="PF22640"/>
    </source>
</evidence>
<evidence type="ECO:0000256" key="1">
    <source>
        <dbReference type="ARBA" id="ARBA00004823"/>
    </source>
</evidence>
<dbReference type="GO" id="GO:0009298">
    <property type="term" value="P:GDP-mannose biosynthetic process"/>
    <property type="evidence" value="ECO:0007669"/>
    <property type="project" value="UniProtKB-UniPathway"/>
</dbReference>
<proteinExistence type="inferred from homology"/>
<accession>A0A1J1DKL3</accession>
<dbReference type="InterPro" id="IPR051161">
    <property type="entry name" value="Mannose-6P_isomerase_type2"/>
</dbReference>
<dbReference type="RefSeq" id="WP_073972188.1">
    <property type="nucleotide sequence ID" value="NZ_BDPI01000014.1"/>
</dbReference>
<evidence type="ECO:0000256" key="2">
    <source>
        <dbReference type="ARBA" id="ARBA00006115"/>
    </source>
</evidence>
<dbReference type="InterPro" id="IPR006375">
    <property type="entry name" value="Man1P_GuaTrfase/Man6P_Isoase"/>
</dbReference>
<feature type="domain" description="Nucleotidyl transferase" evidence="10">
    <location>
        <begin position="8"/>
        <end position="288"/>
    </location>
</feature>
<evidence type="ECO:0000256" key="8">
    <source>
        <dbReference type="ARBA" id="ARBA00047343"/>
    </source>
</evidence>
<dbReference type="InterPro" id="IPR001538">
    <property type="entry name" value="Man6P_isomerase-2_C"/>
</dbReference>